<dbReference type="AlphaFoldDB" id="A0AAC9JE29"/>
<reference evidence="1 2" key="1">
    <citation type="submission" date="2016-11" db="EMBL/GenBank/DDBJ databases">
        <title>Networking in microbes: conjugative elements and plasmids in the genus Alteromonas.</title>
        <authorList>
            <person name="Lopez-Perez M."/>
            <person name="Ramon-Marco N."/>
            <person name="Rodriguez-Valera F."/>
        </authorList>
    </citation>
    <scope>NUCLEOTIDE SEQUENCE [LARGE SCALE GENOMIC DNA]</scope>
    <source>
        <strain evidence="1 2">CP48</strain>
        <plasmid evidence="2">pamcp48-600</plasmid>
    </source>
</reference>
<protein>
    <submittedName>
        <fullName evidence="1">Uncharacterized protein</fullName>
    </submittedName>
</protein>
<accession>A0AAC9JE29</accession>
<dbReference type="EMBL" id="CP018025">
    <property type="protein sequence ID" value="APD92020.1"/>
    <property type="molecule type" value="Genomic_DNA"/>
</dbReference>
<sequence>MKASLAPASIVIASHNVRIESTDSHTLNEDMQAIAQRAAKMFINGTFNNKLIADNSRTLLEGRHYYIGYSQLSPTSFDFWMKSKSDEHSDEVEKDACDNFCESYEDEFYSLFDV</sequence>
<evidence type="ECO:0000313" key="2">
    <source>
        <dbReference type="Proteomes" id="UP000182101"/>
    </source>
</evidence>
<evidence type="ECO:0000313" key="1">
    <source>
        <dbReference type="EMBL" id="APD92020.1"/>
    </source>
</evidence>
<organism evidence="1 2">
    <name type="scientific">Alteromonas mediterranea</name>
    <dbReference type="NCBI Taxonomy" id="314275"/>
    <lineage>
        <taxon>Bacteria</taxon>
        <taxon>Pseudomonadati</taxon>
        <taxon>Pseudomonadota</taxon>
        <taxon>Gammaproteobacteria</taxon>
        <taxon>Alteromonadales</taxon>
        <taxon>Alteromonadaceae</taxon>
        <taxon>Alteromonas/Salinimonas group</taxon>
        <taxon>Alteromonas</taxon>
    </lineage>
</organism>
<dbReference type="RefSeq" id="WP_071960630.1">
    <property type="nucleotide sequence ID" value="NZ_CP018025.1"/>
</dbReference>
<proteinExistence type="predicted"/>
<gene>
    <name evidence="1" type="ORF">BM524_19050</name>
</gene>
<dbReference type="Proteomes" id="UP000182101">
    <property type="component" value="Plasmid pAMCP48-600"/>
</dbReference>
<geneLocation type="plasmid" evidence="2">
    <name>pamcp48-600</name>
</geneLocation>
<name>A0AAC9JE29_9ALTE</name>
<keyword evidence="1" id="KW-0614">Plasmid</keyword>